<reference evidence="1 2" key="1">
    <citation type="journal article" date="2017" name="DNA Res.">
        <title>Complete genome sequence and expression profile of the commercial lytic enzyme producer Lysobacter enzymogenes M497-1.</title>
        <authorList>
            <person name="Takami H."/>
            <person name="Toyoda A."/>
            <person name="Uchiyama I."/>
            <person name="Itoh T."/>
            <person name="Takaki Y."/>
            <person name="Arai W."/>
            <person name="Nishi S."/>
            <person name="Kawai M."/>
            <person name="Shinya K."/>
            <person name="Ikeda H."/>
        </authorList>
    </citation>
    <scope>NUCLEOTIDE SEQUENCE [LARGE SCALE GENOMIC DNA]</scope>
    <source>
        <strain evidence="1 2">M497-1</strain>
    </source>
</reference>
<dbReference type="Proteomes" id="UP000218824">
    <property type="component" value="Chromosome"/>
</dbReference>
<dbReference type="EMBL" id="AP014940">
    <property type="protein sequence ID" value="BAV96087.1"/>
    <property type="molecule type" value="Genomic_DNA"/>
</dbReference>
<name>A0AAU9AMS5_LYSEN</name>
<evidence type="ECO:0000313" key="2">
    <source>
        <dbReference type="Proteomes" id="UP000218824"/>
    </source>
</evidence>
<organism evidence="1 2">
    <name type="scientific">Lysobacter enzymogenes</name>
    <dbReference type="NCBI Taxonomy" id="69"/>
    <lineage>
        <taxon>Bacteria</taxon>
        <taxon>Pseudomonadati</taxon>
        <taxon>Pseudomonadota</taxon>
        <taxon>Gammaproteobacteria</taxon>
        <taxon>Lysobacterales</taxon>
        <taxon>Lysobacteraceae</taxon>
        <taxon>Lysobacter</taxon>
    </lineage>
</organism>
<evidence type="ECO:0000313" key="1">
    <source>
        <dbReference type="EMBL" id="BAV96087.1"/>
    </source>
</evidence>
<dbReference type="KEGG" id="lem:LEN_0600"/>
<proteinExistence type="predicted"/>
<sequence>MAACRRTRLGFGPPLLRQQRLRQIDGFEVLRLVDEIGHEAFPMRRGVARVGGGGATGVGRNGNQDSIAASQRTKLIASTTPRIGVGVIRDAVAGAAPALG</sequence>
<protein>
    <submittedName>
        <fullName evidence="1">Uncharacterized protein</fullName>
    </submittedName>
</protein>
<accession>A0AAU9AMS5</accession>
<dbReference type="AlphaFoldDB" id="A0AAU9AMS5"/>
<gene>
    <name evidence="1" type="ORF">LEN_0600</name>
</gene>